<evidence type="ECO:0000313" key="1">
    <source>
        <dbReference type="EMBL" id="KRZ33581.1"/>
    </source>
</evidence>
<accession>A0A0V1JFE1</accession>
<organism evidence="1 2">
    <name type="scientific">Trichinella pseudospiralis</name>
    <name type="common">Parasitic roundworm</name>
    <dbReference type="NCBI Taxonomy" id="6337"/>
    <lineage>
        <taxon>Eukaryota</taxon>
        <taxon>Metazoa</taxon>
        <taxon>Ecdysozoa</taxon>
        <taxon>Nematoda</taxon>
        <taxon>Enoplea</taxon>
        <taxon>Dorylaimia</taxon>
        <taxon>Trichinellida</taxon>
        <taxon>Trichinellidae</taxon>
        <taxon>Trichinella</taxon>
    </lineage>
</organism>
<dbReference type="Proteomes" id="UP000054805">
    <property type="component" value="Unassembled WGS sequence"/>
</dbReference>
<reference evidence="1 2" key="1">
    <citation type="submission" date="2015-01" db="EMBL/GenBank/DDBJ databases">
        <title>Evolution of Trichinella species and genotypes.</title>
        <authorList>
            <person name="Korhonen P.K."/>
            <person name="Edoardo P."/>
            <person name="Giuseppe L.R."/>
            <person name="Gasser R.B."/>
        </authorList>
    </citation>
    <scope>NUCLEOTIDE SEQUENCE [LARGE SCALE GENOMIC DNA]</scope>
    <source>
        <strain evidence="1">ISS588</strain>
    </source>
</reference>
<evidence type="ECO:0000313" key="2">
    <source>
        <dbReference type="Proteomes" id="UP000054805"/>
    </source>
</evidence>
<dbReference type="AlphaFoldDB" id="A0A0V1JFE1"/>
<comment type="caution">
    <text evidence="1">The sequence shown here is derived from an EMBL/GenBank/DDBJ whole genome shotgun (WGS) entry which is preliminary data.</text>
</comment>
<name>A0A0V1JFE1_TRIPS</name>
<dbReference type="EMBL" id="JYDS01000008">
    <property type="protein sequence ID" value="KRZ33581.1"/>
    <property type="molecule type" value="Genomic_DNA"/>
</dbReference>
<sequence length="102" mass="11484">MKLANINVADTNVRIHVINIDNALLLLSSSFVSICLLMIYTCNFCCKVVLNDEKMVRWLAFCCPGFVGQYRFRPMVNFTDEQLSTLLTSANQNSSNCHICNG</sequence>
<protein>
    <submittedName>
        <fullName evidence="1">Uncharacterized protein</fullName>
    </submittedName>
</protein>
<gene>
    <name evidence="1" type="ORF">T4B_4714</name>
</gene>
<keyword evidence="2" id="KW-1185">Reference proteome</keyword>
<proteinExistence type="predicted"/>